<gene>
    <name evidence="3" type="ORF">DFP98_10860</name>
</gene>
<dbReference type="InterPro" id="IPR036465">
    <property type="entry name" value="vWFA_dom_sf"/>
</dbReference>
<protein>
    <submittedName>
        <fullName evidence="3">Uncharacterized protein (DUF58 family)</fullName>
    </submittedName>
</protein>
<organism evidence="3 4">
    <name type="scientific">Cohnella phaseoli</name>
    <dbReference type="NCBI Taxonomy" id="456490"/>
    <lineage>
        <taxon>Bacteria</taxon>
        <taxon>Bacillati</taxon>
        <taxon>Bacillota</taxon>
        <taxon>Bacilli</taxon>
        <taxon>Bacillales</taxon>
        <taxon>Paenibacillaceae</taxon>
        <taxon>Cohnella</taxon>
    </lineage>
</organism>
<feature type="transmembrane region" description="Helical" evidence="1">
    <location>
        <begin position="54"/>
        <end position="72"/>
    </location>
</feature>
<reference evidence="3 4" key="1">
    <citation type="submission" date="2018-07" db="EMBL/GenBank/DDBJ databases">
        <title>Genomic Encyclopedia of Type Strains, Phase III (KMG-III): the genomes of soil and plant-associated and newly described type strains.</title>
        <authorList>
            <person name="Whitman W."/>
        </authorList>
    </citation>
    <scope>NUCLEOTIDE SEQUENCE [LARGE SCALE GENOMIC DNA]</scope>
    <source>
        <strain evidence="3 4">CECT 7287</strain>
    </source>
</reference>
<dbReference type="Proteomes" id="UP000256977">
    <property type="component" value="Unassembled WGS sequence"/>
</dbReference>
<keyword evidence="4" id="KW-1185">Reference proteome</keyword>
<dbReference type="InterPro" id="IPR002881">
    <property type="entry name" value="DUF58"/>
</dbReference>
<comment type="caution">
    <text evidence="3">The sequence shown here is derived from an EMBL/GenBank/DDBJ whole genome shotgun (WGS) entry which is preliminary data.</text>
</comment>
<dbReference type="AlphaFoldDB" id="A0A3D9KBR9"/>
<keyword evidence="1" id="KW-0812">Transmembrane</keyword>
<dbReference type="OrthoDB" id="9778037at2"/>
<dbReference type="EMBL" id="QRDZ01000008">
    <property type="protein sequence ID" value="RED83217.1"/>
    <property type="molecule type" value="Genomic_DNA"/>
</dbReference>
<keyword evidence="1" id="KW-1133">Transmembrane helix</keyword>
<dbReference type="PANTHER" id="PTHR33608">
    <property type="entry name" value="BLL2464 PROTEIN"/>
    <property type="match status" value="1"/>
</dbReference>
<proteinExistence type="predicted"/>
<evidence type="ECO:0000313" key="4">
    <source>
        <dbReference type="Proteomes" id="UP000256977"/>
    </source>
</evidence>
<dbReference type="Gene3D" id="3.40.50.410">
    <property type="entry name" value="von Willebrand factor, type A domain"/>
    <property type="match status" value="1"/>
</dbReference>
<sequence>MTTSSRKRSRLFRFLDRQFGDESIVPTRRLVAITAIGSVLIGAVYALGYGAYSFWGFYLVLALFSVVDLLLLPSRKRFSAERTIPEEADVRQSFKVRLSLLADPALGFSLNVELADDIPISFTDYRTQREDEQDVRIPQEVWRGRLEESEIGFEYDAAGQERGAYTFGSAMLRYWGGVGLWKKQTRLTCRSEVRIVPDLSRVRGILAAAQDSLVLDGSRLARPHLSGTDFDSIRSYAQGDDPRRVNWRATARSGKLMTNILRPEKGKVVTIVLDCGRMMGVELEHQTKLDRTLEAALVLAAVALKQGDYVALLAFSDRIKTYVPPGRGLPHLRQLTLAAYDLKSDFVEPGFGLALSHVLRQTKKRSFVVLFSDMESYLYDQELPVYARRLRRSHVPLLVSLNDPLLQEWARTEPVNQRTAYIQSLAHKFRLDRSEYVSQMAGLGIQVMDVPADRLALSAVNEYLDLKARNGL</sequence>
<dbReference type="Pfam" id="PF01882">
    <property type="entry name" value="DUF58"/>
    <property type="match status" value="1"/>
</dbReference>
<evidence type="ECO:0000313" key="3">
    <source>
        <dbReference type="EMBL" id="RED83217.1"/>
    </source>
</evidence>
<evidence type="ECO:0000259" key="2">
    <source>
        <dbReference type="Pfam" id="PF01882"/>
    </source>
</evidence>
<dbReference type="PANTHER" id="PTHR33608:SF3">
    <property type="entry name" value="SLR2013 PROTEIN"/>
    <property type="match status" value="1"/>
</dbReference>
<dbReference type="SUPFAM" id="SSF53300">
    <property type="entry name" value="vWA-like"/>
    <property type="match status" value="1"/>
</dbReference>
<feature type="domain" description="DUF58" evidence="2">
    <location>
        <begin position="233"/>
        <end position="404"/>
    </location>
</feature>
<evidence type="ECO:0000256" key="1">
    <source>
        <dbReference type="SAM" id="Phobius"/>
    </source>
</evidence>
<name>A0A3D9KBR9_9BACL</name>
<accession>A0A3D9KBR9</accession>
<keyword evidence="1" id="KW-0472">Membrane</keyword>
<feature type="transmembrane region" description="Helical" evidence="1">
    <location>
        <begin position="30"/>
        <end position="48"/>
    </location>
</feature>
<dbReference type="RefSeq" id="WP_116060825.1">
    <property type="nucleotide sequence ID" value="NZ_QRDZ01000008.1"/>
</dbReference>